<feature type="region of interest" description="Disordered" evidence="1">
    <location>
        <begin position="1"/>
        <end position="25"/>
    </location>
</feature>
<dbReference type="AlphaFoldDB" id="A0A8D8ZPP0"/>
<proteinExistence type="predicted"/>
<name>A0A8D8ZPP0_9HEMI</name>
<protein>
    <submittedName>
        <fullName evidence="2">Uncharacterized protein</fullName>
    </submittedName>
</protein>
<feature type="compositionally biased region" description="Polar residues" evidence="1">
    <location>
        <begin position="9"/>
        <end position="19"/>
    </location>
</feature>
<sequence>MDWKDRNLSKNSSAQSVPQAESAHCLPETESAQCVPETESVQSVPQAVQHSVFLRLSQYSSLCLKLNFDSHLPRKGNSVSPCLFTFLIFPKKSPAAHSNEDL</sequence>
<reference evidence="2" key="1">
    <citation type="submission" date="2021-05" db="EMBL/GenBank/DDBJ databases">
        <authorList>
            <person name="Alioto T."/>
            <person name="Alioto T."/>
            <person name="Gomez Garrido J."/>
        </authorList>
    </citation>
    <scope>NUCLEOTIDE SEQUENCE</scope>
</reference>
<accession>A0A8D8ZPP0</accession>
<evidence type="ECO:0000256" key="1">
    <source>
        <dbReference type="SAM" id="MobiDB-lite"/>
    </source>
</evidence>
<organism evidence="2">
    <name type="scientific">Cacopsylla melanoneura</name>
    <dbReference type="NCBI Taxonomy" id="428564"/>
    <lineage>
        <taxon>Eukaryota</taxon>
        <taxon>Metazoa</taxon>
        <taxon>Ecdysozoa</taxon>
        <taxon>Arthropoda</taxon>
        <taxon>Hexapoda</taxon>
        <taxon>Insecta</taxon>
        <taxon>Pterygota</taxon>
        <taxon>Neoptera</taxon>
        <taxon>Paraneoptera</taxon>
        <taxon>Hemiptera</taxon>
        <taxon>Sternorrhyncha</taxon>
        <taxon>Psylloidea</taxon>
        <taxon>Psyllidae</taxon>
        <taxon>Psyllinae</taxon>
        <taxon>Cacopsylla</taxon>
    </lineage>
</organism>
<evidence type="ECO:0000313" key="2">
    <source>
        <dbReference type="EMBL" id="CAG6750865.1"/>
    </source>
</evidence>
<dbReference type="EMBL" id="HBUF01528161">
    <property type="protein sequence ID" value="CAG6750865.1"/>
    <property type="molecule type" value="Transcribed_RNA"/>
</dbReference>